<dbReference type="AlphaFoldDB" id="W2TR70"/>
<evidence type="ECO:0000313" key="3">
    <source>
        <dbReference type="Proteomes" id="UP000053676"/>
    </source>
</evidence>
<keyword evidence="1" id="KW-0472">Membrane</keyword>
<reference evidence="3" key="1">
    <citation type="journal article" date="2014" name="Nat. Genet.">
        <title>Genome of the human hookworm Necator americanus.</title>
        <authorList>
            <person name="Tang Y.T."/>
            <person name="Gao X."/>
            <person name="Rosa B.A."/>
            <person name="Abubucker S."/>
            <person name="Hallsworth-Pepin K."/>
            <person name="Martin J."/>
            <person name="Tyagi R."/>
            <person name="Heizer E."/>
            <person name="Zhang X."/>
            <person name="Bhonagiri-Palsikar V."/>
            <person name="Minx P."/>
            <person name="Warren W.C."/>
            <person name="Wang Q."/>
            <person name="Zhan B."/>
            <person name="Hotez P.J."/>
            <person name="Sternberg P.W."/>
            <person name="Dougall A."/>
            <person name="Gaze S.T."/>
            <person name="Mulvenna J."/>
            <person name="Sotillo J."/>
            <person name="Ranganathan S."/>
            <person name="Rabelo E.M."/>
            <person name="Wilson R.K."/>
            <person name="Felgner P.L."/>
            <person name="Bethony J."/>
            <person name="Hawdon J.M."/>
            <person name="Gasser R.B."/>
            <person name="Loukas A."/>
            <person name="Mitreva M."/>
        </authorList>
    </citation>
    <scope>NUCLEOTIDE SEQUENCE [LARGE SCALE GENOMIC DNA]</scope>
</reference>
<evidence type="ECO:0000313" key="2">
    <source>
        <dbReference type="EMBL" id="ETN83537.1"/>
    </source>
</evidence>
<protein>
    <submittedName>
        <fullName evidence="2">Uncharacterized protein</fullName>
    </submittedName>
</protein>
<proteinExistence type="predicted"/>
<sequence>MAFTVDDEGDGLDAVGVVGSGCCEYNSGRNRERMAAEVKHYPFVHHRSRRFHVILLLMIGYFSMAVKAFENKMLTSGYEEMSLSK</sequence>
<evidence type="ECO:0000256" key="1">
    <source>
        <dbReference type="SAM" id="Phobius"/>
    </source>
</evidence>
<name>W2TR70_NECAM</name>
<dbReference type="EMBL" id="KI658184">
    <property type="protein sequence ID" value="ETN83537.1"/>
    <property type="molecule type" value="Genomic_DNA"/>
</dbReference>
<gene>
    <name evidence="2" type="ORF">NECAME_07359</name>
</gene>
<organism evidence="2 3">
    <name type="scientific">Necator americanus</name>
    <name type="common">Human hookworm</name>
    <dbReference type="NCBI Taxonomy" id="51031"/>
    <lineage>
        <taxon>Eukaryota</taxon>
        <taxon>Metazoa</taxon>
        <taxon>Ecdysozoa</taxon>
        <taxon>Nematoda</taxon>
        <taxon>Chromadorea</taxon>
        <taxon>Rhabditida</taxon>
        <taxon>Rhabditina</taxon>
        <taxon>Rhabditomorpha</taxon>
        <taxon>Strongyloidea</taxon>
        <taxon>Ancylostomatidae</taxon>
        <taxon>Bunostominae</taxon>
        <taxon>Necator</taxon>
    </lineage>
</organism>
<dbReference type="Proteomes" id="UP000053676">
    <property type="component" value="Unassembled WGS sequence"/>
</dbReference>
<keyword evidence="1" id="KW-0812">Transmembrane</keyword>
<accession>W2TR70</accession>
<dbReference type="KEGG" id="nai:NECAME_07359"/>
<keyword evidence="3" id="KW-1185">Reference proteome</keyword>
<feature type="transmembrane region" description="Helical" evidence="1">
    <location>
        <begin position="51"/>
        <end position="69"/>
    </location>
</feature>
<keyword evidence="1" id="KW-1133">Transmembrane helix</keyword>
<dbReference type="STRING" id="51031.W2TR70"/>